<dbReference type="GO" id="GO:0016987">
    <property type="term" value="F:sigma factor activity"/>
    <property type="evidence" value="ECO:0007669"/>
    <property type="project" value="UniProtKB-KW"/>
</dbReference>
<evidence type="ECO:0000259" key="5">
    <source>
        <dbReference type="Pfam" id="PF04542"/>
    </source>
</evidence>
<evidence type="ECO:0000313" key="7">
    <source>
        <dbReference type="EMBL" id="SFZ85004.1"/>
    </source>
</evidence>
<accession>A0A2H1EE57</accession>
<dbReference type="Proteomes" id="UP000231564">
    <property type="component" value="Chromosome MARIT"/>
</dbReference>
<dbReference type="AlphaFoldDB" id="A0A2H1EE57"/>
<dbReference type="SUPFAM" id="SSF88946">
    <property type="entry name" value="Sigma2 domain of RNA polymerase sigma factors"/>
    <property type="match status" value="1"/>
</dbReference>
<proteinExistence type="inferred from homology"/>
<dbReference type="PANTHER" id="PTHR43133:SF46">
    <property type="entry name" value="RNA POLYMERASE SIGMA-70 FACTOR ECF SUBFAMILY"/>
    <property type="match status" value="1"/>
</dbReference>
<dbReference type="InterPro" id="IPR014327">
    <property type="entry name" value="RNA_pol_sigma70_bacteroid"/>
</dbReference>
<evidence type="ECO:0000259" key="6">
    <source>
        <dbReference type="Pfam" id="PF08281"/>
    </source>
</evidence>
<keyword evidence="3" id="KW-0731">Sigma factor</keyword>
<gene>
    <name evidence="7" type="ORF">MARIT_3009</name>
</gene>
<protein>
    <submittedName>
        <fullName evidence="7">RNA polymerase ECF-type sigma factor</fullName>
    </submittedName>
</protein>
<dbReference type="InterPro" id="IPR036388">
    <property type="entry name" value="WH-like_DNA-bd_sf"/>
</dbReference>
<reference evidence="7 8" key="1">
    <citation type="submission" date="2016-11" db="EMBL/GenBank/DDBJ databases">
        <authorList>
            <person name="Jaros S."/>
            <person name="Januszkiewicz K."/>
            <person name="Wedrychowicz H."/>
        </authorList>
    </citation>
    <scope>NUCLEOTIDE SEQUENCE [LARGE SCALE GENOMIC DNA]</scope>
    <source>
        <strain evidence="7">NCIMB 2154T</strain>
    </source>
</reference>
<evidence type="ECO:0000256" key="3">
    <source>
        <dbReference type="ARBA" id="ARBA00023082"/>
    </source>
</evidence>
<dbReference type="InterPro" id="IPR039425">
    <property type="entry name" value="RNA_pol_sigma-70-like"/>
</dbReference>
<sequence length="189" mass="22074">MFDEQGVMGFAKFEILFKKSYKELSSVAYHYLEDEEESKDVVQEVFIKVWEKRKDLIEDPQAIFYLVTAVKNNCISKLRKKMQHLSVDDVMVRNTLKEDVSKDSDSEEELDVYQFVNKALEELPPKCLIVFKLSRFDLLTYAQIAERLGISIKTVENQMGKAIKIMRSYIKENPLPPFLLVLAFLYKGQ</sequence>
<evidence type="ECO:0000313" key="8">
    <source>
        <dbReference type="Proteomes" id="UP000231564"/>
    </source>
</evidence>
<name>A0A2H1EE57_9FLAO</name>
<dbReference type="EMBL" id="LT634361">
    <property type="protein sequence ID" value="SFZ85004.1"/>
    <property type="molecule type" value="Genomic_DNA"/>
</dbReference>
<dbReference type="PANTHER" id="PTHR43133">
    <property type="entry name" value="RNA POLYMERASE ECF-TYPE SIGMA FACTO"/>
    <property type="match status" value="1"/>
</dbReference>
<dbReference type="InterPro" id="IPR014284">
    <property type="entry name" value="RNA_pol_sigma-70_dom"/>
</dbReference>
<organism evidence="7 8">
    <name type="scientific">Tenacibaculum maritimum NCIMB 2154</name>
    <dbReference type="NCBI Taxonomy" id="1349785"/>
    <lineage>
        <taxon>Bacteria</taxon>
        <taxon>Pseudomonadati</taxon>
        <taxon>Bacteroidota</taxon>
        <taxon>Flavobacteriia</taxon>
        <taxon>Flavobacteriales</taxon>
        <taxon>Flavobacteriaceae</taxon>
        <taxon>Tenacibaculum</taxon>
    </lineage>
</organism>
<comment type="similarity">
    <text evidence="1">Belongs to the sigma-70 factor family. ECF subfamily.</text>
</comment>
<keyword evidence="8" id="KW-1185">Reference proteome</keyword>
<dbReference type="Gene3D" id="1.10.10.10">
    <property type="entry name" value="Winged helix-like DNA-binding domain superfamily/Winged helix DNA-binding domain"/>
    <property type="match status" value="1"/>
</dbReference>
<dbReference type="NCBIfam" id="TIGR02937">
    <property type="entry name" value="sigma70-ECF"/>
    <property type="match status" value="1"/>
</dbReference>
<dbReference type="NCBIfam" id="TIGR02985">
    <property type="entry name" value="Sig70_bacteroi1"/>
    <property type="match status" value="1"/>
</dbReference>
<dbReference type="GeneID" id="47724454"/>
<evidence type="ECO:0000256" key="4">
    <source>
        <dbReference type="ARBA" id="ARBA00023163"/>
    </source>
</evidence>
<keyword evidence="2" id="KW-0805">Transcription regulation</keyword>
<dbReference type="InterPro" id="IPR007627">
    <property type="entry name" value="RNA_pol_sigma70_r2"/>
</dbReference>
<dbReference type="OrthoDB" id="1100095at2"/>
<feature type="domain" description="RNA polymerase sigma-70 region 2" evidence="5">
    <location>
        <begin position="16"/>
        <end position="81"/>
    </location>
</feature>
<dbReference type="Pfam" id="PF08281">
    <property type="entry name" value="Sigma70_r4_2"/>
    <property type="match status" value="1"/>
</dbReference>
<dbReference type="GO" id="GO:0003677">
    <property type="term" value="F:DNA binding"/>
    <property type="evidence" value="ECO:0007669"/>
    <property type="project" value="InterPro"/>
</dbReference>
<dbReference type="KEGG" id="tmar:MARIT_3009"/>
<keyword evidence="4" id="KW-0804">Transcription</keyword>
<dbReference type="Pfam" id="PF04542">
    <property type="entry name" value="Sigma70_r2"/>
    <property type="match status" value="1"/>
</dbReference>
<feature type="domain" description="RNA polymerase sigma factor 70 region 4 type 2" evidence="6">
    <location>
        <begin position="118"/>
        <end position="164"/>
    </location>
</feature>
<dbReference type="GO" id="GO:0006352">
    <property type="term" value="P:DNA-templated transcription initiation"/>
    <property type="evidence" value="ECO:0007669"/>
    <property type="project" value="InterPro"/>
</dbReference>
<dbReference type="STRING" id="1349785.GCA_000509405_02569"/>
<evidence type="ECO:0000256" key="2">
    <source>
        <dbReference type="ARBA" id="ARBA00023015"/>
    </source>
</evidence>
<dbReference type="InterPro" id="IPR013324">
    <property type="entry name" value="RNA_pol_sigma_r3/r4-like"/>
</dbReference>
<dbReference type="Gene3D" id="1.10.1740.10">
    <property type="match status" value="1"/>
</dbReference>
<evidence type="ECO:0000256" key="1">
    <source>
        <dbReference type="ARBA" id="ARBA00010641"/>
    </source>
</evidence>
<dbReference type="InterPro" id="IPR013325">
    <property type="entry name" value="RNA_pol_sigma_r2"/>
</dbReference>
<dbReference type="InterPro" id="IPR013249">
    <property type="entry name" value="RNA_pol_sigma70_r4_t2"/>
</dbReference>
<dbReference type="RefSeq" id="WP_100211881.1">
    <property type="nucleotide sequence ID" value="NZ_CP138495.1"/>
</dbReference>
<dbReference type="SUPFAM" id="SSF88659">
    <property type="entry name" value="Sigma3 and sigma4 domains of RNA polymerase sigma factors"/>
    <property type="match status" value="1"/>
</dbReference>